<dbReference type="GO" id="GO:0004519">
    <property type="term" value="F:endonuclease activity"/>
    <property type="evidence" value="ECO:0007669"/>
    <property type="project" value="UniProtKB-KW"/>
</dbReference>
<dbReference type="RefSeq" id="WP_272102655.1">
    <property type="nucleotide sequence ID" value="NZ_JAQNDK010000005.1"/>
</dbReference>
<dbReference type="InterPro" id="IPR012296">
    <property type="entry name" value="Nuclease_put_TT1808"/>
</dbReference>
<protein>
    <submittedName>
        <fullName evidence="2">Uma2 family endonuclease</fullName>
    </submittedName>
</protein>
<keyword evidence="2" id="KW-0255">Endonuclease</keyword>
<dbReference type="Gene3D" id="3.90.1570.10">
    <property type="entry name" value="tt1808, chain A"/>
    <property type="match status" value="1"/>
</dbReference>
<name>A0ABT5CDL1_9BACT</name>
<keyword evidence="3" id="KW-1185">Reference proteome</keyword>
<dbReference type="EMBL" id="JAQNDK010000005">
    <property type="protein sequence ID" value="MDC0684527.1"/>
    <property type="molecule type" value="Genomic_DNA"/>
</dbReference>
<reference evidence="2 3" key="1">
    <citation type="submission" date="2023-01" db="EMBL/GenBank/DDBJ databases">
        <title>Minimal conservation of predation-associated metabolite biosynthetic gene clusters underscores biosynthetic potential of Myxococcota including descriptions for ten novel species: Archangium lansinium sp. nov., Myxococcus landrumus sp. nov., Nannocystis bai.</title>
        <authorList>
            <person name="Ahearne A."/>
            <person name="Stevens C."/>
            <person name="Dowd S."/>
        </authorList>
    </citation>
    <scope>NUCLEOTIDE SEQUENCE [LARGE SCALE GENOMIC DNA]</scope>
    <source>
        <strain evidence="2 3">WIWO2</strain>
    </source>
</reference>
<organism evidence="2 3">
    <name type="scientific">Sorangium atrum</name>
    <dbReference type="NCBI Taxonomy" id="2995308"/>
    <lineage>
        <taxon>Bacteria</taxon>
        <taxon>Pseudomonadati</taxon>
        <taxon>Myxococcota</taxon>
        <taxon>Polyangia</taxon>
        <taxon>Polyangiales</taxon>
        <taxon>Polyangiaceae</taxon>
        <taxon>Sorangium</taxon>
    </lineage>
</organism>
<sequence length="170" mass="19037">MAHPARRTGLSPAEYLAFERASGQKYEYANGEIFAISGCTRAHSLLAGDIQRELGNALLARACEVHTSDMRVKITPTGRVGRRRHPRRSRLSQGAARALRERLSCGPGRLRGRLMRCAILHDGLACAPLARHHAASWKMMPTVWRCPERTRLTPCRTLTRYIPRVPCTGR</sequence>
<evidence type="ECO:0000259" key="1">
    <source>
        <dbReference type="Pfam" id="PF05685"/>
    </source>
</evidence>
<proteinExistence type="predicted"/>
<dbReference type="Pfam" id="PF05685">
    <property type="entry name" value="Uma2"/>
    <property type="match status" value="1"/>
</dbReference>
<dbReference type="PANTHER" id="PTHR36558">
    <property type="entry name" value="GLR1098 PROTEIN"/>
    <property type="match status" value="1"/>
</dbReference>
<dbReference type="Proteomes" id="UP001217485">
    <property type="component" value="Unassembled WGS sequence"/>
</dbReference>
<accession>A0ABT5CDL1</accession>
<keyword evidence="2" id="KW-0378">Hydrolase</keyword>
<feature type="domain" description="Putative restriction endonuclease" evidence="1">
    <location>
        <begin position="13"/>
        <end position="77"/>
    </location>
</feature>
<gene>
    <name evidence="2" type="ORF">POL72_42800</name>
</gene>
<evidence type="ECO:0000313" key="3">
    <source>
        <dbReference type="Proteomes" id="UP001217485"/>
    </source>
</evidence>
<keyword evidence="2" id="KW-0540">Nuclease</keyword>
<evidence type="ECO:0000313" key="2">
    <source>
        <dbReference type="EMBL" id="MDC0684527.1"/>
    </source>
</evidence>
<comment type="caution">
    <text evidence="2">The sequence shown here is derived from an EMBL/GenBank/DDBJ whole genome shotgun (WGS) entry which is preliminary data.</text>
</comment>
<dbReference type="PANTHER" id="PTHR36558:SF1">
    <property type="entry name" value="RESTRICTION ENDONUCLEASE DOMAIN-CONTAINING PROTEIN-RELATED"/>
    <property type="match status" value="1"/>
</dbReference>
<dbReference type="InterPro" id="IPR008538">
    <property type="entry name" value="Uma2"/>
</dbReference>